<dbReference type="STRING" id="856793.MICA_1552"/>
<dbReference type="HOGENOM" id="CLU_3185768_0_0_5"/>
<keyword evidence="2" id="KW-1185">Reference proteome</keyword>
<proteinExistence type="predicted"/>
<gene>
    <name evidence="1" type="ordered locus">MICA_1552</name>
</gene>
<evidence type="ECO:0000313" key="2">
    <source>
        <dbReference type="Proteomes" id="UP000009286"/>
    </source>
</evidence>
<dbReference type="AlphaFoldDB" id="G2KPQ1"/>
<dbReference type="EMBL" id="CP002382">
    <property type="protein sequence ID" value="AEP09870.1"/>
    <property type="molecule type" value="Genomic_DNA"/>
</dbReference>
<reference evidence="1 2" key="1">
    <citation type="journal article" date="2011" name="BMC Genomics">
        <title>Genomic insights into an obligate epibiotic bacterial predator: Micavibrio aeruginosavorus ARL-13.</title>
        <authorList>
            <person name="Wang Z."/>
            <person name="Kadouri D."/>
            <person name="Wu M."/>
        </authorList>
    </citation>
    <scope>NUCLEOTIDE SEQUENCE [LARGE SCALE GENOMIC DNA]</scope>
    <source>
        <strain evidence="1 2">ARL-13</strain>
    </source>
</reference>
<name>G2KPQ1_MICAA</name>
<accession>G2KPQ1</accession>
<protein>
    <submittedName>
        <fullName evidence="1">Uncharacterized protein</fullName>
    </submittedName>
</protein>
<evidence type="ECO:0000313" key="1">
    <source>
        <dbReference type="EMBL" id="AEP09870.1"/>
    </source>
</evidence>
<dbReference type="KEGG" id="mai:MICA_1552"/>
<organism evidence="1 2">
    <name type="scientific">Micavibrio aeruginosavorus (strain ARL-13)</name>
    <dbReference type="NCBI Taxonomy" id="856793"/>
    <lineage>
        <taxon>Bacteria</taxon>
        <taxon>Pseudomonadati</taxon>
        <taxon>Bdellovibrionota</taxon>
        <taxon>Bdellovibrionia</taxon>
        <taxon>Bdellovibrionales</taxon>
        <taxon>Pseudobdellovibrionaceae</taxon>
        <taxon>Micavibrio</taxon>
    </lineage>
</organism>
<sequence>MTSATNLQIIGKMARPFEQRSNCHKKGRNFWKKWRARSNKVRTTLL</sequence>
<dbReference type="Proteomes" id="UP000009286">
    <property type="component" value="Chromosome"/>
</dbReference>